<comment type="subcellular location">
    <subcellularLocation>
        <location evidence="1">Membrane</location>
    </subcellularLocation>
</comment>
<feature type="transmembrane region" description="Helical" evidence="6">
    <location>
        <begin position="55"/>
        <end position="75"/>
    </location>
</feature>
<reference evidence="8 9" key="1">
    <citation type="journal article" date="2019" name="Commun. Biol.">
        <title>The bagworm genome reveals a unique fibroin gene that provides high tensile strength.</title>
        <authorList>
            <person name="Kono N."/>
            <person name="Nakamura H."/>
            <person name="Ohtoshi R."/>
            <person name="Tomita M."/>
            <person name="Numata K."/>
            <person name="Arakawa K."/>
        </authorList>
    </citation>
    <scope>NUCLEOTIDE SEQUENCE [LARGE SCALE GENOMIC DNA]</scope>
</reference>
<feature type="compositionally biased region" description="Basic and acidic residues" evidence="5">
    <location>
        <begin position="16"/>
        <end position="26"/>
    </location>
</feature>
<evidence type="ECO:0000256" key="4">
    <source>
        <dbReference type="ARBA" id="ARBA00023136"/>
    </source>
</evidence>
<dbReference type="OrthoDB" id="408954at2759"/>
<sequence>MEAVDSRPEIANSNNNEKKADLEEKNPNGLWNPMTEGVKWIENYVDSLERFFERLPAFISTFIATFALFTFGATLRGEWVIILVTALKQLSGETHMERNSTSQEALTLENLKMSHFGSFFIGAQVLAYSIYFLIGGFLHWYFYVNRRDSAKEWKIQPDKWITPELERHEIIIGSISLFFASSFSAFLACYFYNENPSTLYYQFDEYGWIWFFLQFPVMFVYMDYTTYIMHRLYHTPWLYKNFHKLHHKYKQPTAFSVTAIHPWR</sequence>
<protein>
    <submittedName>
        <fullName evidence="8">Delta(7)-sterol 5(6)-desaturase erg32</fullName>
    </submittedName>
</protein>
<evidence type="ECO:0000256" key="2">
    <source>
        <dbReference type="ARBA" id="ARBA00022692"/>
    </source>
</evidence>
<feature type="domain" description="Fatty acid hydroxylase" evidence="7">
    <location>
        <begin position="216"/>
        <end position="263"/>
    </location>
</feature>
<dbReference type="STRING" id="151549.A0A4C1YT41"/>
<keyword evidence="3 6" id="KW-1133">Transmembrane helix</keyword>
<evidence type="ECO:0000256" key="5">
    <source>
        <dbReference type="SAM" id="MobiDB-lite"/>
    </source>
</evidence>
<feature type="transmembrane region" description="Helical" evidence="6">
    <location>
        <begin position="170"/>
        <end position="193"/>
    </location>
</feature>
<keyword evidence="4 6" id="KW-0472">Membrane</keyword>
<dbReference type="InterPro" id="IPR050307">
    <property type="entry name" value="Sterol_Desaturase_Related"/>
</dbReference>
<evidence type="ECO:0000259" key="7">
    <source>
        <dbReference type="Pfam" id="PF04116"/>
    </source>
</evidence>
<keyword evidence="9" id="KW-1185">Reference proteome</keyword>
<dbReference type="EMBL" id="BGZK01001409">
    <property type="protein sequence ID" value="GBP79318.1"/>
    <property type="molecule type" value="Genomic_DNA"/>
</dbReference>
<dbReference type="InterPro" id="IPR006694">
    <property type="entry name" value="Fatty_acid_hydroxylase"/>
</dbReference>
<name>A0A4C1YT41_EUMVA</name>
<dbReference type="GO" id="GO:0016491">
    <property type="term" value="F:oxidoreductase activity"/>
    <property type="evidence" value="ECO:0007669"/>
    <property type="project" value="InterPro"/>
</dbReference>
<dbReference type="Pfam" id="PF04116">
    <property type="entry name" value="FA_hydroxylase"/>
    <property type="match status" value="1"/>
</dbReference>
<keyword evidence="2 6" id="KW-0812">Transmembrane</keyword>
<evidence type="ECO:0000313" key="8">
    <source>
        <dbReference type="EMBL" id="GBP79318.1"/>
    </source>
</evidence>
<dbReference type="GO" id="GO:0005506">
    <property type="term" value="F:iron ion binding"/>
    <property type="evidence" value="ECO:0007669"/>
    <property type="project" value="InterPro"/>
</dbReference>
<evidence type="ECO:0000256" key="6">
    <source>
        <dbReference type="SAM" id="Phobius"/>
    </source>
</evidence>
<feature type="region of interest" description="Disordered" evidence="5">
    <location>
        <begin position="1"/>
        <end position="28"/>
    </location>
</feature>
<feature type="transmembrane region" description="Helical" evidence="6">
    <location>
        <begin position="205"/>
        <end position="224"/>
    </location>
</feature>
<accession>A0A4C1YT41</accession>
<dbReference type="Proteomes" id="UP000299102">
    <property type="component" value="Unassembled WGS sequence"/>
</dbReference>
<feature type="transmembrane region" description="Helical" evidence="6">
    <location>
        <begin position="119"/>
        <end position="144"/>
    </location>
</feature>
<dbReference type="GO" id="GO:0008610">
    <property type="term" value="P:lipid biosynthetic process"/>
    <property type="evidence" value="ECO:0007669"/>
    <property type="project" value="InterPro"/>
</dbReference>
<dbReference type="PANTHER" id="PTHR11863">
    <property type="entry name" value="STEROL DESATURASE"/>
    <property type="match status" value="1"/>
</dbReference>
<gene>
    <name evidence="8" type="primary">erg32</name>
    <name evidence="8" type="ORF">EVAR_55376_1</name>
</gene>
<organism evidence="8 9">
    <name type="scientific">Eumeta variegata</name>
    <name type="common">Bagworm moth</name>
    <name type="synonym">Eumeta japonica</name>
    <dbReference type="NCBI Taxonomy" id="151549"/>
    <lineage>
        <taxon>Eukaryota</taxon>
        <taxon>Metazoa</taxon>
        <taxon>Ecdysozoa</taxon>
        <taxon>Arthropoda</taxon>
        <taxon>Hexapoda</taxon>
        <taxon>Insecta</taxon>
        <taxon>Pterygota</taxon>
        <taxon>Neoptera</taxon>
        <taxon>Endopterygota</taxon>
        <taxon>Lepidoptera</taxon>
        <taxon>Glossata</taxon>
        <taxon>Ditrysia</taxon>
        <taxon>Tineoidea</taxon>
        <taxon>Psychidae</taxon>
        <taxon>Oiketicinae</taxon>
        <taxon>Eumeta</taxon>
    </lineage>
</organism>
<evidence type="ECO:0000313" key="9">
    <source>
        <dbReference type="Proteomes" id="UP000299102"/>
    </source>
</evidence>
<dbReference type="AlphaFoldDB" id="A0A4C1YT41"/>
<dbReference type="GO" id="GO:0016020">
    <property type="term" value="C:membrane"/>
    <property type="evidence" value="ECO:0007669"/>
    <property type="project" value="UniProtKB-SubCell"/>
</dbReference>
<comment type="caution">
    <text evidence="8">The sequence shown here is derived from an EMBL/GenBank/DDBJ whole genome shotgun (WGS) entry which is preliminary data.</text>
</comment>
<evidence type="ECO:0000256" key="1">
    <source>
        <dbReference type="ARBA" id="ARBA00004370"/>
    </source>
</evidence>
<proteinExistence type="predicted"/>
<evidence type="ECO:0000256" key="3">
    <source>
        <dbReference type="ARBA" id="ARBA00022989"/>
    </source>
</evidence>